<feature type="compositionally biased region" description="Polar residues" evidence="1">
    <location>
        <begin position="170"/>
        <end position="180"/>
    </location>
</feature>
<dbReference type="RefSeq" id="WP_172353207.1">
    <property type="nucleotide sequence ID" value="NZ_CP053661.1"/>
</dbReference>
<dbReference type="AlphaFoldDB" id="A0A6M8B254"/>
<feature type="compositionally biased region" description="Pro residues" evidence="1">
    <location>
        <begin position="209"/>
        <end position="232"/>
    </location>
</feature>
<feature type="region of interest" description="Disordered" evidence="1">
    <location>
        <begin position="136"/>
        <end position="235"/>
    </location>
</feature>
<proteinExistence type="predicted"/>
<feature type="region of interest" description="Disordered" evidence="1">
    <location>
        <begin position="920"/>
        <end position="950"/>
    </location>
</feature>
<dbReference type="EMBL" id="CP053661">
    <property type="protein sequence ID" value="QKD80774.1"/>
    <property type="molecule type" value="Genomic_DNA"/>
</dbReference>
<feature type="compositionally biased region" description="Polar residues" evidence="1">
    <location>
        <begin position="610"/>
        <end position="619"/>
    </location>
</feature>
<organism evidence="2 3">
    <name type="scientific">Thermoleptolyngbya sichuanensis A183</name>
    <dbReference type="NCBI Taxonomy" id="2737172"/>
    <lineage>
        <taxon>Bacteria</taxon>
        <taxon>Bacillati</taxon>
        <taxon>Cyanobacteriota</taxon>
        <taxon>Cyanophyceae</taxon>
        <taxon>Oculatellales</taxon>
        <taxon>Oculatellaceae</taxon>
        <taxon>Thermoleptolyngbya</taxon>
        <taxon>Thermoleptolyngbya sichuanensis</taxon>
    </lineage>
</organism>
<feature type="region of interest" description="Disordered" evidence="1">
    <location>
        <begin position="36"/>
        <end position="73"/>
    </location>
</feature>
<keyword evidence="3" id="KW-1185">Reference proteome</keyword>
<feature type="compositionally biased region" description="Pro residues" evidence="1">
    <location>
        <begin position="627"/>
        <end position="636"/>
    </location>
</feature>
<feature type="region of interest" description="Disordered" evidence="1">
    <location>
        <begin position="488"/>
        <end position="642"/>
    </location>
</feature>
<dbReference type="KEGG" id="theu:HPC62_00025"/>
<feature type="compositionally biased region" description="Low complexity" evidence="1">
    <location>
        <begin position="501"/>
        <end position="515"/>
    </location>
</feature>
<sequence length="950" mass="100926">MDIALLSPGQQYDLLAQSAEAERAIAAYQTREGIPSTIDTPSWMRPPPPGTRGLEIPLAPLPPDPNAEPPRPDLLASQRSQALQEIARNTRRRNYADFKQTLSEATPSQLRLIERYVQESKTPDFVRNRVFQELQTRGLSPESFQGSPRPNPTPPNRPPRSTAARPTPTSLDNSPALRTQATSGARAAITATAPPRPALPSHWNLFQPPGSPPPPPAARNIPAPPGSPPPSLPQAAARGRLAYGAAGGAADFGLRLAAGQDIGQAAYGAAAGFAGSLAGQGLGQAIGTGLGFAFGGPPGAAVGGTLGGLVGGLAGGYAAGATADRYYPGNNAPLPGTPLPGQIEELPIPRPLAPPGNGNGGGRGFPAPAVPFQSRPLNSPPVLGQDGRIGQEVGPYRIRYQAPAGNWVNTQAVYATVESEIWGPVTYSISYGNLENHWTVSVRYHGDASGGRSENVIVSNTNYFVGLAAQNAPPRGFTIQNLSIPGSVPQPALVPNPFAPTPQNAPNSNPNNSPSDQYHPNPIPQTPPSPTGQPTGEPGPGNLGGNEPELQPARSPDRAQQPTAGDRAYPPGNATPSGVGPGRSNFPTIPVLPGAAPSALPRQQRARVTASAQRPTPVTQPRGSGLPNPPPPPTTPGEPCRGNRCAQRQLEGINNANSRLLRLEQALLGGADLGGNAAILRKLEEIDQKLGPQIPNGGIGNFLKRLWDNLGLGKILNVLTFLTTLHNARMLSVDIIETLFAGFDQILAVARFDDFLKNSDGEKISTSEWVGNAIEDFFKSVLGDETVEEIKLKYQKFNRIYQATANLLNAFQSITWSILEALEVLGQWIAKIGNALKKYGVVFERAYAWMNPTPDFHNKLFTKLERAENLVNSLVQVTSSIQEVDESIQYFNQARTELKNQLELSAPDIERDLPNNRAVSGSELLRARQSAAPPIEETDLNRPEEDDAPT</sequence>
<feature type="compositionally biased region" description="Low complexity" evidence="1">
    <location>
        <begin position="159"/>
        <end position="169"/>
    </location>
</feature>
<dbReference type="Proteomes" id="UP000505210">
    <property type="component" value="Chromosome"/>
</dbReference>
<feature type="compositionally biased region" description="Polar residues" evidence="1">
    <location>
        <begin position="136"/>
        <end position="146"/>
    </location>
</feature>
<feature type="compositionally biased region" description="Pro residues" evidence="1">
    <location>
        <begin position="149"/>
        <end position="158"/>
    </location>
</feature>
<gene>
    <name evidence="2" type="ORF">HPC62_00025</name>
</gene>
<reference evidence="2 3" key="1">
    <citation type="submission" date="2020-05" db="EMBL/GenBank/DDBJ databases">
        <title>Complete genome sequence of of a novel Thermoleptolyngbya strain isolated from hot springs of Ganzi, Sichuan China.</title>
        <authorList>
            <person name="Tang J."/>
            <person name="Daroch M."/>
            <person name="Li L."/>
            <person name="Waleron K."/>
            <person name="Waleron M."/>
            <person name="Waleron M."/>
        </authorList>
    </citation>
    <scope>NUCLEOTIDE SEQUENCE [LARGE SCALE GENOMIC DNA]</scope>
    <source>
        <strain evidence="2 3">PKUAC-SCTA183</strain>
    </source>
</reference>
<feature type="compositionally biased region" description="Pro residues" evidence="1">
    <location>
        <begin position="59"/>
        <end position="69"/>
    </location>
</feature>
<evidence type="ECO:0000313" key="2">
    <source>
        <dbReference type="EMBL" id="QKD80774.1"/>
    </source>
</evidence>
<evidence type="ECO:0000313" key="3">
    <source>
        <dbReference type="Proteomes" id="UP000505210"/>
    </source>
</evidence>
<name>A0A6M8B254_9CYAN</name>
<feature type="compositionally biased region" description="Low complexity" evidence="1">
    <location>
        <begin position="181"/>
        <end position="193"/>
    </location>
</feature>
<evidence type="ECO:0000256" key="1">
    <source>
        <dbReference type="SAM" id="MobiDB-lite"/>
    </source>
</evidence>
<feature type="compositionally biased region" description="Pro residues" evidence="1">
    <location>
        <begin position="521"/>
        <end position="531"/>
    </location>
</feature>
<protein>
    <submittedName>
        <fullName evidence="2">Uncharacterized protein</fullName>
    </submittedName>
</protein>
<accession>A0A6M8B254</accession>